<feature type="domain" description="Cytochrome c" evidence="5">
    <location>
        <begin position="176"/>
        <end position="267"/>
    </location>
</feature>
<keyword evidence="2 4" id="KW-0479">Metal-binding</keyword>
<dbReference type="Pfam" id="PF21342">
    <property type="entry name" value="SoxA-TsdA_cyt-c"/>
    <property type="match status" value="1"/>
</dbReference>
<dbReference type="InterPro" id="IPR036909">
    <property type="entry name" value="Cyt_c-like_dom_sf"/>
</dbReference>
<reference evidence="6 7" key="1">
    <citation type="submission" date="2019-04" db="EMBL/GenBank/DDBJ databases">
        <title>Draft genome sequence of Robertkochia marina CC-AMO-30D.</title>
        <authorList>
            <person name="Hameed A."/>
            <person name="Lin S.-Y."/>
            <person name="Shahina M."/>
            <person name="Lai W.-A."/>
            <person name="Young C.-C."/>
        </authorList>
    </citation>
    <scope>NUCLEOTIDE SEQUENCE [LARGE SCALE GENOMIC DNA]</scope>
    <source>
        <strain evidence="6 7">CC-AMO-30D</strain>
    </source>
</reference>
<evidence type="ECO:0000313" key="6">
    <source>
        <dbReference type="EMBL" id="THD66839.1"/>
    </source>
</evidence>
<keyword evidence="7" id="KW-1185">Reference proteome</keyword>
<gene>
    <name evidence="6" type="ORF">E7Z59_11745</name>
</gene>
<dbReference type="OrthoDB" id="9779283at2"/>
<keyword evidence="1 4" id="KW-0349">Heme</keyword>
<evidence type="ECO:0000256" key="2">
    <source>
        <dbReference type="ARBA" id="ARBA00022723"/>
    </source>
</evidence>
<evidence type="ECO:0000259" key="5">
    <source>
        <dbReference type="PROSITE" id="PS51007"/>
    </source>
</evidence>
<dbReference type="EMBL" id="SSMC01000003">
    <property type="protein sequence ID" value="THD66839.1"/>
    <property type="molecule type" value="Genomic_DNA"/>
</dbReference>
<name>A0A4S3LYZ7_9FLAO</name>
<dbReference type="InterPro" id="IPR051459">
    <property type="entry name" value="Cytochrome_c-type_DH"/>
</dbReference>
<organism evidence="6 7">
    <name type="scientific">Robertkochia marina</name>
    <dbReference type="NCBI Taxonomy" id="1227945"/>
    <lineage>
        <taxon>Bacteria</taxon>
        <taxon>Pseudomonadati</taxon>
        <taxon>Bacteroidota</taxon>
        <taxon>Flavobacteriia</taxon>
        <taxon>Flavobacteriales</taxon>
        <taxon>Flavobacteriaceae</taxon>
        <taxon>Robertkochia</taxon>
    </lineage>
</organism>
<dbReference type="PANTHER" id="PTHR35008:SF9">
    <property type="entry name" value="CYTOCHROME C DOMAIN-CONTAINING PROTEIN"/>
    <property type="match status" value="1"/>
</dbReference>
<dbReference type="PANTHER" id="PTHR35008">
    <property type="entry name" value="BLL4482 PROTEIN-RELATED"/>
    <property type="match status" value="1"/>
</dbReference>
<dbReference type="Gene3D" id="1.10.760.10">
    <property type="entry name" value="Cytochrome c-like domain"/>
    <property type="match status" value="2"/>
</dbReference>
<sequence>MGVVMALSVFIFIYSYNTTLLDFLRSQPTTWELKIPEEEFAAGVMDAEVKYGYLILTETSKWIGPAAEDPSMRHAGNNLACSNCHLKAGTQAGSGSWVGVTDRYPQFRGRENKVGTIEERINGCMERSMNGRKLGEDTREMKAMVAYMTWLGEGMPEEKITEFKGYPGIQLPEVAVDLEKGKAVYTQHCVICHGEDGQGAPQPNGPGYVYPPLWGTDTYNNGAGMHRVITAAEFIRSNMPYLEATKDNPKLTDEEAYHVAGYINSFSRPEKSELAADFPDKKLKPVSTPYGPWTDDFSPEQHKYGPFQPIIEYYQKEYGIKKTK</sequence>
<evidence type="ECO:0000313" key="7">
    <source>
        <dbReference type="Proteomes" id="UP000305939"/>
    </source>
</evidence>
<protein>
    <submittedName>
        <fullName evidence="6">C-type cytochrome</fullName>
    </submittedName>
</protein>
<dbReference type="Proteomes" id="UP000305939">
    <property type="component" value="Unassembled WGS sequence"/>
</dbReference>
<accession>A0A4S3LYZ7</accession>
<evidence type="ECO:0000256" key="1">
    <source>
        <dbReference type="ARBA" id="ARBA00022617"/>
    </source>
</evidence>
<keyword evidence="3 4" id="KW-0408">Iron</keyword>
<dbReference type="GO" id="GO:0020037">
    <property type="term" value="F:heme binding"/>
    <property type="evidence" value="ECO:0007669"/>
    <property type="project" value="InterPro"/>
</dbReference>
<dbReference type="GO" id="GO:0009055">
    <property type="term" value="F:electron transfer activity"/>
    <property type="evidence" value="ECO:0007669"/>
    <property type="project" value="InterPro"/>
</dbReference>
<dbReference type="AlphaFoldDB" id="A0A4S3LYZ7"/>
<comment type="caution">
    <text evidence="6">The sequence shown here is derived from an EMBL/GenBank/DDBJ whole genome shotgun (WGS) entry which is preliminary data.</text>
</comment>
<dbReference type="SUPFAM" id="SSF46626">
    <property type="entry name" value="Cytochrome c"/>
    <property type="match status" value="2"/>
</dbReference>
<evidence type="ECO:0000256" key="3">
    <source>
        <dbReference type="ARBA" id="ARBA00023004"/>
    </source>
</evidence>
<dbReference type="PROSITE" id="PS51007">
    <property type="entry name" value="CYTC"/>
    <property type="match status" value="1"/>
</dbReference>
<dbReference type="GO" id="GO:0046872">
    <property type="term" value="F:metal ion binding"/>
    <property type="evidence" value="ECO:0007669"/>
    <property type="project" value="UniProtKB-KW"/>
</dbReference>
<proteinExistence type="predicted"/>
<dbReference type="Pfam" id="PF00034">
    <property type="entry name" value="Cytochrom_C"/>
    <property type="match status" value="1"/>
</dbReference>
<dbReference type="InterPro" id="IPR009056">
    <property type="entry name" value="Cyt_c-like_dom"/>
</dbReference>
<evidence type="ECO:0000256" key="4">
    <source>
        <dbReference type="PROSITE-ProRule" id="PRU00433"/>
    </source>
</evidence>